<comment type="caution">
    <text evidence="1">The sequence shown here is derived from an EMBL/GenBank/DDBJ whole genome shotgun (WGS) entry which is preliminary data.</text>
</comment>
<dbReference type="Proteomes" id="UP000594380">
    <property type="component" value="Unassembled WGS sequence"/>
</dbReference>
<reference evidence="1 2" key="1">
    <citation type="submission" date="2020-02" db="EMBL/GenBank/DDBJ databases">
        <title>Paraburkholderia simonii sp. nov. and Paraburkholderia youngii sp. nov. Brazilian and Mexican Mimosa-associated rhizobia.</title>
        <authorList>
            <person name="Mavima L."/>
            <person name="Beukes C.W."/>
            <person name="Chan W.Y."/>
            <person name="Palmer M."/>
            <person name="De Meyer S.E."/>
            <person name="James E.K."/>
            <person name="Venter S.N."/>
            <person name="Steenkamp E.T."/>
        </authorList>
    </citation>
    <scope>NUCLEOTIDE SEQUENCE [LARGE SCALE GENOMIC DNA]</scope>
    <source>
        <strain evidence="1 2">JPY169</strain>
    </source>
</reference>
<name>A0A7Y6K7R1_9BURK</name>
<sequence>MQQDAILKNLILSLAGGALRDLSKSSFSSMWAFVGSHLSPHVNLRFAGEGQGGSGIAAKLAIR</sequence>
<dbReference type="EMBL" id="JAALDK010000002">
    <property type="protein sequence ID" value="NUY05003.1"/>
    <property type="molecule type" value="Genomic_DNA"/>
</dbReference>
<gene>
    <name evidence="1" type="ORF">G5S42_36125</name>
</gene>
<evidence type="ECO:0000313" key="1">
    <source>
        <dbReference type="EMBL" id="NUY05003.1"/>
    </source>
</evidence>
<dbReference type="RefSeq" id="WP_176111485.1">
    <property type="nucleotide sequence ID" value="NZ_JAALDK010000002.1"/>
</dbReference>
<accession>A0A7Y6K7R1</accession>
<proteinExistence type="predicted"/>
<protein>
    <submittedName>
        <fullName evidence="1">Uncharacterized protein</fullName>
    </submittedName>
</protein>
<evidence type="ECO:0000313" key="2">
    <source>
        <dbReference type="Proteomes" id="UP000594380"/>
    </source>
</evidence>
<dbReference type="AlphaFoldDB" id="A0A7Y6K7R1"/>
<organism evidence="1 2">
    <name type="scientific">Paraburkholderia youngii</name>
    <dbReference type="NCBI Taxonomy" id="2782701"/>
    <lineage>
        <taxon>Bacteria</taxon>
        <taxon>Pseudomonadati</taxon>
        <taxon>Pseudomonadota</taxon>
        <taxon>Betaproteobacteria</taxon>
        <taxon>Burkholderiales</taxon>
        <taxon>Burkholderiaceae</taxon>
        <taxon>Paraburkholderia</taxon>
    </lineage>
</organism>
<dbReference type="GeneID" id="301105780"/>